<dbReference type="EMBL" id="JAJAGQ010000021">
    <property type="protein sequence ID" value="KAJ8530826.1"/>
    <property type="molecule type" value="Genomic_DNA"/>
</dbReference>
<dbReference type="AlphaFoldDB" id="A0A9Q1LAK3"/>
<gene>
    <name evidence="1" type="ORF">K7X08_023707</name>
</gene>
<comment type="caution">
    <text evidence="1">The sequence shown here is derived from an EMBL/GenBank/DDBJ whole genome shotgun (WGS) entry which is preliminary data.</text>
</comment>
<organism evidence="1 2">
    <name type="scientific">Anisodus acutangulus</name>
    <dbReference type="NCBI Taxonomy" id="402998"/>
    <lineage>
        <taxon>Eukaryota</taxon>
        <taxon>Viridiplantae</taxon>
        <taxon>Streptophyta</taxon>
        <taxon>Embryophyta</taxon>
        <taxon>Tracheophyta</taxon>
        <taxon>Spermatophyta</taxon>
        <taxon>Magnoliopsida</taxon>
        <taxon>eudicotyledons</taxon>
        <taxon>Gunneridae</taxon>
        <taxon>Pentapetalae</taxon>
        <taxon>asterids</taxon>
        <taxon>lamiids</taxon>
        <taxon>Solanales</taxon>
        <taxon>Solanaceae</taxon>
        <taxon>Solanoideae</taxon>
        <taxon>Hyoscyameae</taxon>
        <taxon>Anisodus</taxon>
    </lineage>
</organism>
<reference evidence="2" key="1">
    <citation type="journal article" date="2023" name="Proc. Natl. Acad. Sci. U.S.A.">
        <title>Genomic and structural basis for evolution of tropane alkaloid biosynthesis.</title>
        <authorList>
            <person name="Wanga Y.-J."/>
            <person name="Taina T."/>
            <person name="Yua J.-Y."/>
            <person name="Lia J."/>
            <person name="Xua B."/>
            <person name="Chenc J."/>
            <person name="D'Auriad J.C."/>
            <person name="Huanga J.-P."/>
            <person name="Huanga S.-X."/>
        </authorList>
    </citation>
    <scope>NUCLEOTIDE SEQUENCE [LARGE SCALE GENOMIC DNA]</scope>
    <source>
        <strain evidence="2">cv. KIB-2019</strain>
    </source>
</reference>
<evidence type="ECO:0000313" key="2">
    <source>
        <dbReference type="Proteomes" id="UP001152561"/>
    </source>
</evidence>
<evidence type="ECO:0000313" key="1">
    <source>
        <dbReference type="EMBL" id="KAJ8530826.1"/>
    </source>
</evidence>
<name>A0A9Q1LAK3_9SOLA</name>
<dbReference type="Proteomes" id="UP001152561">
    <property type="component" value="Unassembled WGS sequence"/>
</dbReference>
<accession>A0A9Q1LAK3</accession>
<keyword evidence="2" id="KW-1185">Reference proteome</keyword>
<proteinExistence type="predicted"/>
<sequence>MNDPFICILLARTDWPDLFISWVHEKLMWLNHKTMQQLLMLLYMLLVDAHDRACILDREVLADLCRSFFVAVSRSITYQTEGAKVCLCCAESPLICTILRLLASIFR</sequence>
<dbReference type="OrthoDB" id="10490827at2759"/>
<protein>
    <submittedName>
        <fullName evidence="1">Uncharacterized protein</fullName>
    </submittedName>
</protein>